<protein>
    <submittedName>
        <fullName evidence="1">Uncharacterized protein</fullName>
    </submittedName>
</protein>
<accession>A1ZL38</accession>
<comment type="caution">
    <text evidence="1">The sequence shown here is derived from an EMBL/GenBank/DDBJ whole genome shotgun (WGS) entry which is preliminary data.</text>
</comment>
<dbReference type="EMBL" id="AAWS01000013">
    <property type="protein sequence ID" value="EAY29004.1"/>
    <property type="molecule type" value="Genomic_DNA"/>
</dbReference>
<dbReference type="AlphaFoldDB" id="A1ZL38"/>
<organism evidence="1 2">
    <name type="scientific">Microscilla marina ATCC 23134</name>
    <dbReference type="NCBI Taxonomy" id="313606"/>
    <lineage>
        <taxon>Bacteria</taxon>
        <taxon>Pseudomonadati</taxon>
        <taxon>Bacteroidota</taxon>
        <taxon>Cytophagia</taxon>
        <taxon>Cytophagales</taxon>
        <taxon>Microscillaceae</taxon>
        <taxon>Microscilla</taxon>
    </lineage>
</organism>
<evidence type="ECO:0000313" key="1">
    <source>
        <dbReference type="EMBL" id="EAY29004.1"/>
    </source>
</evidence>
<evidence type="ECO:0000313" key="2">
    <source>
        <dbReference type="Proteomes" id="UP000004095"/>
    </source>
</evidence>
<name>A1ZL38_MICM2</name>
<reference evidence="1 2" key="1">
    <citation type="submission" date="2007-01" db="EMBL/GenBank/DDBJ databases">
        <authorList>
            <person name="Haygood M."/>
            <person name="Podell S."/>
            <person name="Anderson C."/>
            <person name="Hopkinson B."/>
            <person name="Roe K."/>
            <person name="Barbeau K."/>
            <person name="Gaasterland T."/>
            <person name="Ferriera S."/>
            <person name="Johnson J."/>
            <person name="Kravitz S."/>
            <person name="Beeson K."/>
            <person name="Sutton G."/>
            <person name="Rogers Y.-H."/>
            <person name="Friedman R."/>
            <person name="Frazier M."/>
            <person name="Venter J.C."/>
        </authorList>
    </citation>
    <scope>NUCLEOTIDE SEQUENCE [LARGE SCALE GENOMIC DNA]</scope>
    <source>
        <strain evidence="1 2">ATCC 23134</strain>
    </source>
</reference>
<sequence>MAQLKVSILFSSYITILYFDFTSQTEYNFIYYKLYYSIIKRKTTK</sequence>
<dbReference type="Proteomes" id="UP000004095">
    <property type="component" value="Unassembled WGS sequence"/>
</dbReference>
<gene>
    <name evidence="1" type="ORF">M23134_00158</name>
</gene>
<keyword evidence="2" id="KW-1185">Reference proteome</keyword>
<proteinExistence type="predicted"/>